<dbReference type="AlphaFoldDB" id="A0A7X0X170"/>
<proteinExistence type="predicted"/>
<keyword evidence="1" id="KW-0378">Hydrolase</keyword>
<dbReference type="SUPFAM" id="SSF56784">
    <property type="entry name" value="HAD-like"/>
    <property type="match status" value="1"/>
</dbReference>
<dbReference type="InterPro" id="IPR036412">
    <property type="entry name" value="HAD-like_sf"/>
</dbReference>
<dbReference type="InterPro" id="IPR023214">
    <property type="entry name" value="HAD_sf"/>
</dbReference>
<dbReference type="SFLD" id="SFLDG01129">
    <property type="entry name" value="C1.5:_HAD__Beta-PGM__Phosphata"/>
    <property type="match status" value="1"/>
</dbReference>
<dbReference type="Gene3D" id="1.10.150.240">
    <property type="entry name" value="Putative phosphatase, domain 2"/>
    <property type="match status" value="1"/>
</dbReference>
<dbReference type="InterPro" id="IPR023198">
    <property type="entry name" value="PGP-like_dom2"/>
</dbReference>
<dbReference type="InterPro" id="IPR006439">
    <property type="entry name" value="HAD-SF_hydro_IA"/>
</dbReference>
<reference evidence="1 2" key="1">
    <citation type="submission" date="2020-03" db="EMBL/GenBank/DDBJ databases">
        <title>Soil Listeria distribution.</title>
        <authorList>
            <person name="Liao J."/>
            <person name="Wiedmann M."/>
        </authorList>
    </citation>
    <scope>NUCLEOTIDE SEQUENCE [LARGE SCALE GENOMIC DNA]</scope>
    <source>
        <strain evidence="1 2">FSL L7-1560</strain>
    </source>
</reference>
<comment type="caution">
    <text evidence="1">The sequence shown here is derived from an EMBL/GenBank/DDBJ whole genome shotgun (WGS) entry which is preliminary data.</text>
</comment>
<protein>
    <submittedName>
        <fullName evidence="1">HAD family hydrolase</fullName>
    </submittedName>
</protein>
<dbReference type="CDD" id="cd16423">
    <property type="entry name" value="HAD_BPGM-like"/>
    <property type="match status" value="1"/>
</dbReference>
<dbReference type="PANTHER" id="PTHR18901:SF38">
    <property type="entry name" value="PSEUDOURIDINE-5'-PHOSPHATASE"/>
    <property type="match status" value="1"/>
</dbReference>
<dbReference type="Pfam" id="PF13419">
    <property type="entry name" value="HAD_2"/>
    <property type="match status" value="1"/>
</dbReference>
<dbReference type="Proteomes" id="UP000523362">
    <property type="component" value="Unassembled WGS sequence"/>
</dbReference>
<organism evidence="1 2">
    <name type="scientific">Listeria seeligeri</name>
    <dbReference type="NCBI Taxonomy" id="1640"/>
    <lineage>
        <taxon>Bacteria</taxon>
        <taxon>Bacillati</taxon>
        <taxon>Bacillota</taxon>
        <taxon>Bacilli</taxon>
        <taxon>Bacillales</taxon>
        <taxon>Listeriaceae</taxon>
        <taxon>Listeria</taxon>
    </lineage>
</organism>
<dbReference type="GO" id="GO:0016787">
    <property type="term" value="F:hydrolase activity"/>
    <property type="evidence" value="ECO:0007669"/>
    <property type="project" value="UniProtKB-KW"/>
</dbReference>
<dbReference type="PANTHER" id="PTHR18901">
    <property type="entry name" value="2-DEOXYGLUCOSE-6-PHOSPHATE PHOSPHATASE 2"/>
    <property type="match status" value="1"/>
</dbReference>
<dbReference type="InterPro" id="IPR041492">
    <property type="entry name" value="HAD_2"/>
</dbReference>
<sequence length="209" mass="23145">MKAVVFDFDGTMLDTENLWYSETMNYLKETYNIDLPDEIYQQIIGTSEEPIITYMMEATDGKFDKEAFLTTVAEACHTGQQSLGFREGFEAFFQDVKAKGYKIGLATSSGYDWIESTLDRLGILADFETIQTADHVDEIKPHPALYKQAVDALGVKPAEAIAIEDSKNGAISAIQAGLRVYIVPNEATKTIAFPKEATVVSSFAEINLD</sequence>
<dbReference type="RefSeq" id="WP_003753443.1">
    <property type="nucleotide sequence ID" value="NZ_CP034772.1"/>
</dbReference>
<dbReference type="PRINTS" id="PR00413">
    <property type="entry name" value="HADHALOGNASE"/>
</dbReference>
<dbReference type="NCBIfam" id="TIGR01509">
    <property type="entry name" value="HAD-SF-IA-v3"/>
    <property type="match status" value="1"/>
</dbReference>
<evidence type="ECO:0000313" key="2">
    <source>
        <dbReference type="Proteomes" id="UP000523362"/>
    </source>
</evidence>
<dbReference type="SFLD" id="SFLDS00003">
    <property type="entry name" value="Haloacid_Dehalogenase"/>
    <property type="match status" value="1"/>
</dbReference>
<accession>A0A7X0X170</accession>
<gene>
    <name evidence="1" type="ORF">HB897_05750</name>
</gene>
<evidence type="ECO:0000313" key="1">
    <source>
        <dbReference type="EMBL" id="MBC1485736.1"/>
    </source>
</evidence>
<name>A0A7X0X170_LISSE</name>
<dbReference type="Gene3D" id="3.40.50.1000">
    <property type="entry name" value="HAD superfamily/HAD-like"/>
    <property type="match status" value="1"/>
</dbReference>
<dbReference type="EMBL" id="JAARRG010000002">
    <property type="protein sequence ID" value="MBC1485736.1"/>
    <property type="molecule type" value="Genomic_DNA"/>
</dbReference>